<sequence length="282" mass="33169">MFGRYKILDQIEKLDPEKDAQRIVFLSGSYEFPKDIEISLAIAFFRTFAIPSIAKILDKTKQFENFGQKRYDDTTLILGEFLENGLDSERGKQSIRRLNQIHDKYPIKNEDYVYTLSTFVFEPGRWNEKYGWRRATRKELLANYYFWKKVGGLMGIKKIPSSYESLEDFNREFERKNFKRTPESEKLGKATLEILAGRLPKIPGIKRIVFQVLFSLMEDDLRDAMGFPKPNPLLKKLTVFALFARAWILRTIWPPRRKPFLVTKRKNPTYPDGYLIESLGPN</sequence>
<dbReference type="Proteomes" id="UP000231962">
    <property type="component" value="Unassembled WGS sequence"/>
</dbReference>
<gene>
    <name evidence="2" type="ORF">CH360_06215</name>
    <name evidence="3" type="ORF">CH373_12755</name>
</gene>
<dbReference type="OrthoDB" id="836517at2"/>
<comment type="caution">
    <text evidence="3">The sequence shown here is derived from an EMBL/GenBank/DDBJ whole genome shotgun (WGS) entry which is preliminary data.</text>
</comment>
<dbReference type="Proteomes" id="UP000231990">
    <property type="component" value="Unassembled WGS sequence"/>
</dbReference>
<dbReference type="GO" id="GO:0016491">
    <property type="term" value="F:oxidoreductase activity"/>
    <property type="evidence" value="ECO:0007669"/>
    <property type="project" value="InterPro"/>
</dbReference>
<dbReference type="EMBL" id="NPDZ01000007">
    <property type="protein sequence ID" value="PJZ72917.1"/>
    <property type="molecule type" value="Genomic_DNA"/>
</dbReference>
<name>A0A2M9ZLJ7_9LEPT</name>
<evidence type="ECO:0000313" key="5">
    <source>
        <dbReference type="Proteomes" id="UP000231990"/>
    </source>
</evidence>
<evidence type="ECO:0000313" key="2">
    <source>
        <dbReference type="EMBL" id="PJZ70198.1"/>
    </source>
</evidence>
<organism evidence="3 5">
    <name type="scientific">Leptospira perolatii</name>
    <dbReference type="NCBI Taxonomy" id="2023191"/>
    <lineage>
        <taxon>Bacteria</taxon>
        <taxon>Pseudomonadati</taxon>
        <taxon>Spirochaetota</taxon>
        <taxon>Spirochaetia</taxon>
        <taxon>Leptospirales</taxon>
        <taxon>Leptospiraceae</taxon>
        <taxon>Leptospira</taxon>
    </lineage>
</organism>
<feature type="domain" description="ER-bound oxygenase mpaB/mpaB'/Rubber oxygenase catalytic" evidence="1">
    <location>
        <begin position="64"/>
        <end position="244"/>
    </location>
</feature>
<reference evidence="4 5" key="1">
    <citation type="submission" date="2017-07" db="EMBL/GenBank/DDBJ databases">
        <title>Leptospira spp. isolated from tropical soils.</title>
        <authorList>
            <person name="Thibeaux R."/>
            <person name="Iraola G."/>
            <person name="Ferres I."/>
            <person name="Bierque E."/>
            <person name="Girault D."/>
            <person name="Soupe-Gilbert M.-E."/>
            <person name="Picardeau M."/>
            <person name="Goarant C."/>
        </authorList>
    </citation>
    <scope>NUCLEOTIDE SEQUENCE [LARGE SCALE GENOMIC DNA]</scope>
    <source>
        <strain evidence="3 5">FH1-B-B1</strain>
        <strain evidence="2 4">FH1-B-C1</strain>
    </source>
</reference>
<protein>
    <recommendedName>
        <fullName evidence="1">ER-bound oxygenase mpaB/mpaB'/Rubber oxygenase catalytic domain-containing protein</fullName>
    </recommendedName>
</protein>
<accession>A0A2M9ZLJ7</accession>
<dbReference type="Pfam" id="PF09995">
    <property type="entry name" value="MPAB_Lcp_cat"/>
    <property type="match status" value="1"/>
</dbReference>
<dbReference type="InterPro" id="IPR046366">
    <property type="entry name" value="MPAB"/>
</dbReference>
<dbReference type="PANTHER" id="PTHR36124:SF1">
    <property type="entry name" value="ER-BOUND OXYGENASE MPAB_MPAB'_RUBBER OXYGENASE CATALYTIC DOMAIN-CONTAINING PROTEIN"/>
    <property type="match status" value="1"/>
</dbReference>
<dbReference type="PANTHER" id="PTHR36124">
    <property type="match status" value="1"/>
</dbReference>
<dbReference type="AlphaFoldDB" id="A0A2M9ZLJ7"/>
<evidence type="ECO:0000313" key="3">
    <source>
        <dbReference type="EMBL" id="PJZ72917.1"/>
    </source>
</evidence>
<dbReference type="EMBL" id="NPDY01000004">
    <property type="protein sequence ID" value="PJZ70198.1"/>
    <property type="molecule type" value="Genomic_DNA"/>
</dbReference>
<dbReference type="InterPro" id="IPR018713">
    <property type="entry name" value="MPAB/Lcp_cat_dom"/>
</dbReference>
<keyword evidence="4" id="KW-1185">Reference proteome</keyword>
<dbReference type="RefSeq" id="WP_100713160.1">
    <property type="nucleotide sequence ID" value="NZ_NPDY01000004.1"/>
</dbReference>
<proteinExistence type="predicted"/>
<evidence type="ECO:0000259" key="1">
    <source>
        <dbReference type="Pfam" id="PF09995"/>
    </source>
</evidence>
<evidence type="ECO:0000313" key="4">
    <source>
        <dbReference type="Proteomes" id="UP000231962"/>
    </source>
</evidence>